<evidence type="ECO:0000259" key="7">
    <source>
        <dbReference type="Pfam" id="PF00724"/>
    </source>
</evidence>
<comment type="caution">
    <text evidence="8">The sequence shown here is derived from an EMBL/GenBank/DDBJ whole genome shotgun (WGS) entry which is preliminary data.</text>
</comment>
<dbReference type="PANTHER" id="PTHR43303">
    <property type="entry name" value="NADPH DEHYDROGENASE C23G7.10C-RELATED"/>
    <property type="match status" value="1"/>
</dbReference>
<keyword evidence="3" id="KW-0288">FMN</keyword>
<keyword evidence="9" id="KW-1185">Reference proteome</keyword>
<evidence type="ECO:0000256" key="6">
    <source>
        <dbReference type="SAM" id="MobiDB-lite"/>
    </source>
</evidence>
<dbReference type="GO" id="GO:0003959">
    <property type="term" value="F:NADPH dehydrogenase activity"/>
    <property type="evidence" value="ECO:0007669"/>
    <property type="project" value="InterPro"/>
</dbReference>
<dbReference type="EMBL" id="JAPEVG010000195">
    <property type="protein sequence ID" value="KAJ8474216.1"/>
    <property type="molecule type" value="Genomic_DNA"/>
</dbReference>
<dbReference type="SUPFAM" id="SSF51395">
    <property type="entry name" value="FMN-linked oxidoreductases"/>
    <property type="match status" value="1"/>
</dbReference>
<dbReference type="AlphaFoldDB" id="A0AAD7TQQ5"/>
<dbReference type="InterPro" id="IPR044152">
    <property type="entry name" value="YqjM-like"/>
</dbReference>
<dbReference type="Gene3D" id="3.20.20.70">
    <property type="entry name" value="Aldolase class I"/>
    <property type="match status" value="1"/>
</dbReference>
<dbReference type="Pfam" id="PF00724">
    <property type="entry name" value="Oxidored_FMN"/>
    <property type="match status" value="1"/>
</dbReference>
<gene>
    <name evidence="8" type="ORF">ONZ51_g7373</name>
</gene>
<dbReference type="InterPro" id="IPR001155">
    <property type="entry name" value="OxRdtase_FMN_N"/>
</dbReference>
<feature type="domain" description="NADH:flavin oxidoreductase/NADH oxidase N-terminal" evidence="7">
    <location>
        <begin position="40"/>
        <end position="385"/>
    </location>
</feature>
<accession>A0AAD7TQQ5</accession>
<dbReference type="GO" id="GO:0010181">
    <property type="term" value="F:FMN binding"/>
    <property type="evidence" value="ECO:0007669"/>
    <property type="project" value="InterPro"/>
</dbReference>
<feature type="region of interest" description="Disordered" evidence="6">
    <location>
        <begin position="1"/>
        <end position="34"/>
    </location>
</feature>
<keyword evidence="2" id="KW-0285">Flavoprotein</keyword>
<comment type="cofactor">
    <cofactor evidence="1">
        <name>FMN</name>
        <dbReference type="ChEBI" id="CHEBI:58210"/>
    </cofactor>
</comment>
<dbReference type="GO" id="GO:0050661">
    <property type="term" value="F:NADP binding"/>
    <property type="evidence" value="ECO:0007669"/>
    <property type="project" value="InterPro"/>
</dbReference>
<dbReference type="PANTHER" id="PTHR43303:SF4">
    <property type="entry name" value="NADPH DEHYDROGENASE C23G7.10C-RELATED"/>
    <property type="match status" value="1"/>
</dbReference>
<reference evidence="8" key="1">
    <citation type="submission" date="2022-11" db="EMBL/GenBank/DDBJ databases">
        <title>Genome Sequence of Cubamyces cubensis.</title>
        <authorList>
            <person name="Buettner E."/>
        </authorList>
    </citation>
    <scope>NUCLEOTIDE SEQUENCE</scope>
    <source>
        <strain evidence="8">MPL-01</strain>
    </source>
</reference>
<dbReference type="Proteomes" id="UP001215151">
    <property type="component" value="Unassembled WGS sequence"/>
</dbReference>
<evidence type="ECO:0000256" key="5">
    <source>
        <dbReference type="ARBA" id="ARBA00023002"/>
    </source>
</evidence>
<evidence type="ECO:0000313" key="8">
    <source>
        <dbReference type="EMBL" id="KAJ8474216.1"/>
    </source>
</evidence>
<sequence length="410" mass="44535">MSAPEFNRPAPNTSYFTPAQFPPAGTAVDPQPDGKPIPTLFKPLKIRGVEFQNRIWLSPLCQYSSDNGVVQEWQHAHLGGIFTRGPGLTIVEATAVLPEGRITPECAGIWNDEQAAAWAKIVEFAHSQGQKIGIQLAHAGRKASTLAPFVNMGRVADEAANGWPDDVWGPSAIPFNDQFPQPKELTKEGIKRIVKGFVDAARRAVRAGFDVIEVHGAHGYLISSFLSPMSNKRTDEYGGSFENRIRLAVEVVDAVRAVIPPTMPLFFRVSASEWLEEVFPNEPSWRSEDTVRLAGVLAEHGVDLLDVSSSGNNPAQKIKTGPAYQAHFSEAVKRAHGDKILVSAVGAINDGQLAQSVLDKGQADAIFVGRMFQKNPGLVWKFADDLGVQIHVAGQIGWGFYGRAKPVSSK</sequence>
<keyword evidence="4" id="KW-0521">NADP</keyword>
<name>A0AAD7TQQ5_9APHY</name>
<dbReference type="InterPro" id="IPR013785">
    <property type="entry name" value="Aldolase_TIM"/>
</dbReference>
<evidence type="ECO:0000256" key="4">
    <source>
        <dbReference type="ARBA" id="ARBA00022857"/>
    </source>
</evidence>
<keyword evidence="5" id="KW-0560">Oxidoreductase</keyword>
<protein>
    <recommendedName>
        <fullName evidence="7">NADH:flavin oxidoreductase/NADH oxidase N-terminal domain-containing protein</fullName>
    </recommendedName>
</protein>
<evidence type="ECO:0000256" key="3">
    <source>
        <dbReference type="ARBA" id="ARBA00022643"/>
    </source>
</evidence>
<proteinExistence type="predicted"/>
<dbReference type="CDD" id="cd02932">
    <property type="entry name" value="OYE_YqiM_FMN"/>
    <property type="match status" value="1"/>
</dbReference>
<evidence type="ECO:0000313" key="9">
    <source>
        <dbReference type="Proteomes" id="UP001215151"/>
    </source>
</evidence>
<evidence type="ECO:0000256" key="1">
    <source>
        <dbReference type="ARBA" id="ARBA00001917"/>
    </source>
</evidence>
<organism evidence="8 9">
    <name type="scientific">Trametes cubensis</name>
    <dbReference type="NCBI Taxonomy" id="1111947"/>
    <lineage>
        <taxon>Eukaryota</taxon>
        <taxon>Fungi</taxon>
        <taxon>Dikarya</taxon>
        <taxon>Basidiomycota</taxon>
        <taxon>Agaricomycotina</taxon>
        <taxon>Agaricomycetes</taxon>
        <taxon>Polyporales</taxon>
        <taxon>Polyporaceae</taxon>
        <taxon>Trametes</taxon>
    </lineage>
</organism>
<evidence type="ECO:0000256" key="2">
    <source>
        <dbReference type="ARBA" id="ARBA00022630"/>
    </source>
</evidence>